<dbReference type="OrthoDB" id="5835829at2759"/>
<comment type="caution">
    <text evidence="2">The sequence shown here is derived from an EMBL/GenBank/DDBJ whole genome shotgun (WGS) entry which is preliminary data.</text>
</comment>
<feature type="compositionally biased region" description="Basic and acidic residues" evidence="1">
    <location>
        <begin position="78"/>
        <end position="92"/>
    </location>
</feature>
<sequence>MSGDGQIDQGLLVRAMAEKGVGVEVASRHRGRRRDGVAAAVRRVMVEDEGKVFRSNAEKVKEAAGISILRTGLLAAADNEHAGSPDDDKDARLPNTGEDEVVREDAGDGEDRLLLFMHI</sequence>
<dbReference type="AlphaFoldDB" id="A0A6G1DJN3"/>
<name>A0A6G1DJN3_9ORYZ</name>
<protein>
    <submittedName>
        <fullName evidence="2">Uncharacterized protein</fullName>
    </submittedName>
</protein>
<dbReference type="Proteomes" id="UP000479710">
    <property type="component" value="Unassembled WGS sequence"/>
</dbReference>
<organism evidence="2 3">
    <name type="scientific">Oryza meyeriana var. granulata</name>
    <dbReference type="NCBI Taxonomy" id="110450"/>
    <lineage>
        <taxon>Eukaryota</taxon>
        <taxon>Viridiplantae</taxon>
        <taxon>Streptophyta</taxon>
        <taxon>Embryophyta</taxon>
        <taxon>Tracheophyta</taxon>
        <taxon>Spermatophyta</taxon>
        <taxon>Magnoliopsida</taxon>
        <taxon>Liliopsida</taxon>
        <taxon>Poales</taxon>
        <taxon>Poaceae</taxon>
        <taxon>BOP clade</taxon>
        <taxon>Oryzoideae</taxon>
        <taxon>Oryzeae</taxon>
        <taxon>Oryzinae</taxon>
        <taxon>Oryza</taxon>
        <taxon>Oryza meyeriana</taxon>
    </lineage>
</organism>
<keyword evidence="3" id="KW-1185">Reference proteome</keyword>
<evidence type="ECO:0000313" key="3">
    <source>
        <dbReference type="Proteomes" id="UP000479710"/>
    </source>
</evidence>
<dbReference type="EMBL" id="SPHZ02000006">
    <property type="protein sequence ID" value="KAF0912677.1"/>
    <property type="molecule type" value="Genomic_DNA"/>
</dbReference>
<dbReference type="SUPFAM" id="SSF53756">
    <property type="entry name" value="UDP-Glycosyltransferase/glycogen phosphorylase"/>
    <property type="match status" value="1"/>
</dbReference>
<feature type="region of interest" description="Disordered" evidence="1">
    <location>
        <begin position="77"/>
        <end position="106"/>
    </location>
</feature>
<proteinExistence type="predicted"/>
<reference evidence="2 3" key="1">
    <citation type="submission" date="2019-11" db="EMBL/GenBank/DDBJ databases">
        <title>Whole genome sequence of Oryza granulata.</title>
        <authorList>
            <person name="Li W."/>
        </authorList>
    </citation>
    <scope>NUCLEOTIDE SEQUENCE [LARGE SCALE GENOMIC DNA]</scope>
    <source>
        <strain evidence="3">cv. Menghai</strain>
        <tissue evidence="2">Leaf</tissue>
    </source>
</reference>
<accession>A0A6G1DJN3</accession>
<evidence type="ECO:0000256" key="1">
    <source>
        <dbReference type="SAM" id="MobiDB-lite"/>
    </source>
</evidence>
<dbReference type="Gene3D" id="3.40.50.2000">
    <property type="entry name" value="Glycogen Phosphorylase B"/>
    <property type="match status" value="1"/>
</dbReference>
<gene>
    <name evidence="2" type="ORF">E2562_018934</name>
</gene>
<evidence type="ECO:0000313" key="2">
    <source>
        <dbReference type="EMBL" id="KAF0912677.1"/>
    </source>
</evidence>